<dbReference type="RefSeq" id="WP_301197324.1">
    <property type="nucleotide sequence ID" value="NZ_JAPDPI010000001.1"/>
</dbReference>
<protein>
    <submittedName>
        <fullName evidence="1">Ribosome-associated translation inhibitor RaiA</fullName>
    </submittedName>
</protein>
<gene>
    <name evidence="1" type="primary">raiA</name>
    <name evidence="1" type="ORF">OM074_00620</name>
</gene>
<comment type="caution">
    <text evidence="1">The sequence shown here is derived from an EMBL/GenBank/DDBJ whole genome shotgun (WGS) entry which is preliminary data.</text>
</comment>
<organism evidence="1 2">
    <name type="scientific">Plebeiibacterium marinum</name>
    <dbReference type="NCBI Taxonomy" id="2992111"/>
    <lineage>
        <taxon>Bacteria</taxon>
        <taxon>Pseudomonadati</taxon>
        <taxon>Bacteroidota</taxon>
        <taxon>Bacteroidia</taxon>
        <taxon>Marinilabiliales</taxon>
        <taxon>Marinilabiliaceae</taxon>
        <taxon>Plebeiibacterium</taxon>
    </lineage>
</organism>
<dbReference type="SUPFAM" id="SSF69754">
    <property type="entry name" value="Ribosome binding protein Y (YfiA homologue)"/>
    <property type="match status" value="1"/>
</dbReference>
<dbReference type="EMBL" id="JAPDPI010000001">
    <property type="protein sequence ID" value="MCW3804101.1"/>
    <property type="molecule type" value="Genomic_DNA"/>
</dbReference>
<accession>A0AAE3MA78</accession>
<keyword evidence="2" id="KW-1185">Reference proteome</keyword>
<dbReference type="InterPro" id="IPR003489">
    <property type="entry name" value="RHF/RaiA"/>
</dbReference>
<proteinExistence type="predicted"/>
<dbReference type="InterPro" id="IPR036567">
    <property type="entry name" value="RHF-like"/>
</dbReference>
<dbReference type="Gene3D" id="3.30.160.100">
    <property type="entry name" value="Ribosome hibernation promotion factor-like"/>
    <property type="match status" value="1"/>
</dbReference>
<reference evidence="1" key="1">
    <citation type="submission" date="2022-10" db="EMBL/GenBank/DDBJ databases">
        <authorList>
            <person name="Yu W.X."/>
        </authorList>
    </citation>
    <scope>NUCLEOTIDE SEQUENCE</scope>
    <source>
        <strain evidence="1">D04</strain>
    </source>
</reference>
<evidence type="ECO:0000313" key="1">
    <source>
        <dbReference type="EMBL" id="MCW3804101.1"/>
    </source>
</evidence>
<evidence type="ECO:0000313" key="2">
    <source>
        <dbReference type="Proteomes" id="UP001207408"/>
    </source>
</evidence>
<dbReference type="NCBIfam" id="TIGR00741">
    <property type="entry name" value="yfiA"/>
    <property type="match status" value="1"/>
</dbReference>
<sequence length="99" mass="11233">MNITIQSVKFDAADHLQEFIEQKVSKLDVFFDGIIDAEVILKLDKSETTENKVAEISLNVPGSEMFAKKQSKTFEESVDLSCEALRKQLIKKKEKVKAK</sequence>
<dbReference type="Pfam" id="PF02482">
    <property type="entry name" value="Ribosomal_S30AE"/>
    <property type="match status" value="1"/>
</dbReference>
<dbReference type="AlphaFoldDB" id="A0AAE3MA78"/>
<name>A0AAE3MA78_9BACT</name>
<dbReference type="CDD" id="cd00552">
    <property type="entry name" value="RaiA"/>
    <property type="match status" value="1"/>
</dbReference>
<dbReference type="Proteomes" id="UP001207408">
    <property type="component" value="Unassembled WGS sequence"/>
</dbReference>